<dbReference type="GO" id="GO:0016887">
    <property type="term" value="F:ATP hydrolysis activity"/>
    <property type="evidence" value="ECO:0007669"/>
    <property type="project" value="InterPro"/>
</dbReference>
<name>A0A370K9B3_9GAMM</name>
<dbReference type="PROSITE" id="PS50893">
    <property type="entry name" value="ABC_TRANSPORTER_2"/>
    <property type="match status" value="1"/>
</dbReference>
<keyword evidence="4 6" id="KW-0067">ATP-binding</keyword>
<proteinExistence type="inferred from homology"/>
<dbReference type="PANTHER" id="PTHR46743:SF2">
    <property type="entry name" value="TEICHOIC ACIDS EXPORT ATP-BINDING PROTEIN TAGH"/>
    <property type="match status" value="1"/>
</dbReference>
<comment type="similarity">
    <text evidence="1">Belongs to the ABC transporter superfamily.</text>
</comment>
<comment type="caution">
    <text evidence="6">The sequence shown here is derived from an EMBL/GenBank/DDBJ whole genome shotgun (WGS) entry which is preliminary data.</text>
</comment>
<evidence type="ECO:0000259" key="5">
    <source>
        <dbReference type="PROSITE" id="PS50893"/>
    </source>
</evidence>
<dbReference type="Gene3D" id="2.70.50.60">
    <property type="entry name" value="abc- transporter (atp binding component) like domain"/>
    <property type="match status" value="1"/>
</dbReference>
<dbReference type="Proteomes" id="UP000254711">
    <property type="component" value="Unassembled WGS sequence"/>
</dbReference>
<evidence type="ECO:0000256" key="3">
    <source>
        <dbReference type="ARBA" id="ARBA00022741"/>
    </source>
</evidence>
<dbReference type="GO" id="GO:0005524">
    <property type="term" value="F:ATP binding"/>
    <property type="evidence" value="ECO:0007669"/>
    <property type="project" value="UniProtKB-KW"/>
</dbReference>
<accession>A0A370K9B3</accession>
<dbReference type="InterPro" id="IPR003439">
    <property type="entry name" value="ABC_transporter-like_ATP-bd"/>
</dbReference>
<evidence type="ECO:0000313" key="7">
    <source>
        <dbReference type="Proteomes" id="UP000254711"/>
    </source>
</evidence>
<dbReference type="InterPro" id="IPR027417">
    <property type="entry name" value="P-loop_NTPase"/>
</dbReference>
<dbReference type="InterPro" id="IPR003593">
    <property type="entry name" value="AAA+_ATPase"/>
</dbReference>
<dbReference type="InterPro" id="IPR029439">
    <property type="entry name" value="Wzt_C"/>
</dbReference>
<dbReference type="GO" id="GO:0016020">
    <property type="term" value="C:membrane"/>
    <property type="evidence" value="ECO:0007669"/>
    <property type="project" value="InterPro"/>
</dbReference>
<dbReference type="CDD" id="cd10147">
    <property type="entry name" value="Wzt_C-like"/>
    <property type="match status" value="1"/>
</dbReference>
<keyword evidence="7" id="KW-1185">Reference proteome</keyword>
<keyword evidence="2" id="KW-0813">Transport</keyword>
<gene>
    <name evidence="6" type="ORF">DVT68_09445</name>
</gene>
<dbReference type="Pfam" id="PF14524">
    <property type="entry name" value="Wzt_C"/>
    <property type="match status" value="1"/>
</dbReference>
<dbReference type="InterPro" id="IPR015860">
    <property type="entry name" value="ABC_transpr_TagH-like"/>
</dbReference>
<evidence type="ECO:0000256" key="1">
    <source>
        <dbReference type="ARBA" id="ARBA00005417"/>
    </source>
</evidence>
<evidence type="ECO:0000256" key="4">
    <source>
        <dbReference type="ARBA" id="ARBA00022840"/>
    </source>
</evidence>
<feature type="domain" description="ABC transporter" evidence="5">
    <location>
        <begin position="24"/>
        <end position="253"/>
    </location>
</feature>
<dbReference type="SMART" id="SM00382">
    <property type="entry name" value="AAA"/>
    <property type="match status" value="1"/>
</dbReference>
<dbReference type="EMBL" id="QQSY01000002">
    <property type="protein sequence ID" value="RDI99238.1"/>
    <property type="molecule type" value="Genomic_DNA"/>
</dbReference>
<dbReference type="CDD" id="cd03220">
    <property type="entry name" value="ABC_KpsT_Wzt"/>
    <property type="match status" value="1"/>
</dbReference>
<organism evidence="6 7">
    <name type="scientific">Dyella solisilvae</name>
    <dbReference type="NCBI Taxonomy" id="1920168"/>
    <lineage>
        <taxon>Bacteria</taxon>
        <taxon>Pseudomonadati</taxon>
        <taxon>Pseudomonadota</taxon>
        <taxon>Gammaproteobacteria</taxon>
        <taxon>Lysobacterales</taxon>
        <taxon>Rhodanobacteraceae</taxon>
        <taxon>Dyella</taxon>
    </lineage>
</organism>
<dbReference type="AlphaFoldDB" id="A0A370K9B3"/>
<reference evidence="6 7" key="1">
    <citation type="submission" date="2018-07" db="EMBL/GenBank/DDBJ databases">
        <title>Dyella solisilvae sp. nov., isolated from the pine and broad-leaved mixed forest soil.</title>
        <authorList>
            <person name="Gao Z."/>
            <person name="Qiu L."/>
        </authorList>
    </citation>
    <scope>NUCLEOTIDE SEQUENCE [LARGE SCALE GENOMIC DNA]</scope>
    <source>
        <strain evidence="6 7">DHG54</strain>
    </source>
</reference>
<dbReference type="Gene3D" id="3.40.50.300">
    <property type="entry name" value="P-loop containing nucleotide triphosphate hydrolases"/>
    <property type="match status" value="1"/>
</dbReference>
<dbReference type="GO" id="GO:0140359">
    <property type="term" value="F:ABC-type transporter activity"/>
    <property type="evidence" value="ECO:0007669"/>
    <property type="project" value="InterPro"/>
</dbReference>
<dbReference type="InterPro" id="IPR050683">
    <property type="entry name" value="Bact_Polysacc_Export_ATP-bd"/>
</dbReference>
<keyword evidence="3" id="KW-0547">Nucleotide-binding</keyword>
<protein>
    <submittedName>
        <fullName evidence="6">ABC transporter ATP-binding protein</fullName>
    </submittedName>
</protein>
<evidence type="ECO:0000256" key="2">
    <source>
        <dbReference type="ARBA" id="ARBA00022448"/>
    </source>
</evidence>
<dbReference type="Pfam" id="PF00005">
    <property type="entry name" value="ABC_tran"/>
    <property type="match status" value="1"/>
</dbReference>
<dbReference type="SUPFAM" id="SSF52540">
    <property type="entry name" value="P-loop containing nucleoside triphosphate hydrolases"/>
    <property type="match status" value="1"/>
</dbReference>
<dbReference type="OrthoDB" id="9778870at2"/>
<dbReference type="PANTHER" id="PTHR46743">
    <property type="entry name" value="TEICHOIC ACIDS EXPORT ATP-BINDING PROTEIN TAGH"/>
    <property type="match status" value="1"/>
</dbReference>
<evidence type="ECO:0000313" key="6">
    <source>
        <dbReference type="EMBL" id="RDI99238.1"/>
    </source>
</evidence>
<sequence>MAPVSPAADEVAIEVHGLGKSYQLYEKPVHRMLQSLVGHRHRFYREFWALREVGFQVRRGETVGIVGRNGAGKSTLLQMIAGTLKPTEGTVAVRGRVAALLELGSGFNPEFTGRQNVYLNASILGLSRAEIDARIGDILAYADIGEFVDQPVRNYSTGMVMRLAFAVIVHVDADVLIIDEALAVGDAFFMQKCMRYLREFCKRGTMLFVSHDGGAVTSLCDRAVWLEHGKVQRAGDARTVMESYLQAALIERQGIVGGRAPKAPSPTSNSARRVDARQELIDRSILRNDIHVFPFNPSEEGFGEYRARVTHVQLCKPDGQPVSIAVAGECVDLEIEMCAQAYMHSVIVGFYVKDKFGQLLFGDNTALTTEEGFSVRADQRFRARFRFDMPRLCPGEYFIAIGVAEGSQEQHVIQQWLHEALRFSAVGGAIASGLVGIPMLDVRLELTLHDQ</sequence>